<reference evidence="9 11" key="2">
    <citation type="submission" date="2019-11" db="EMBL/GenBank/DDBJ databases">
        <title>Characterisation of Fundicoccus ignavus gen. nov. sp. nov., a novel genus of the family Aerococcaceae isolated from bulk tank milk.</title>
        <authorList>
            <person name="Siebert A."/>
            <person name="Huptas C."/>
            <person name="Wenning M."/>
            <person name="Scherer S."/>
            <person name="Doll E.V."/>
        </authorList>
    </citation>
    <scope>NUCLEOTIDE SEQUENCE [LARGE SCALE GENOMIC DNA]</scope>
    <source>
        <strain evidence="9 11">WS4759</strain>
    </source>
</reference>
<evidence type="ECO:0000256" key="4">
    <source>
        <dbReference type="ARBA" id="ARBA00023172"/>
    </source>
</evidence>
<evidence type="ECO:0000256" key="5">
    <source>
        <dbReference type="ARBA" id="ARBA00023204"/>
    </source>
</evidence>
<comment type="caution">
    <text evidence="9">The sequence shown here is derived from an EMBL/GenBank/DDBJ whole genome shotgun (WGS) entry which is preliminary data.</text>
</comment>
<dbReference type="Gene3D" id="2.40.50.140">
    <property type="entry name" value="Nucleic acid-binding proteins"/>
    <property type="match status" value="1"/>
</dbReference>
<keyword evidence="11" id="KW-1185">Reference proteome</keyword>
<evidence type="ECO:0000256" key="7">
    <source>
        <dbReference type="HAMAP-Rule" id="MF_00201"/>
    </source>
</evidence>
<evidence type="ECO:0000313" key="9">
    <source>
        <dbReference type="EMBL" id="MRI84909.1"/>
    </source>
</evidence>
<feature type="domain" description="DNA replication/recombination mediator RecO N-terminal" evidence="8">
    <location>
        <begin position="1"/>
        <end position="77"/>
    </location>
</feature>
<dbReference type="InterPro" id="IPR037278">
    <property type="entry name" value="ARFGAP/RecO"/>
</dbReference>
<dbReference type="PANTHER" id="PTHR33991:SF1">
    <property type="entry name" value="DNA REPAIR PROTEIN RECO"/>
    <property type="match status" value="1"/>
</dbReference>
<comment type="similarity">
    <text evidence="1 7">Belongs to the RecO family.</text>
</comment>
<reference evidence="10 12" key="1">
    <citation type="submission" date="2019-11" db="EMBL/GenBank/DDBJ databases">
        <title>Characterisation of Fundicoccus ignavus gen. nov. sp. nov., a novel genus of the family Aerococcaceae from bulk tank milk.</title>
        <authorList>
            <person name="Siebert A."/>
            <person name="Huptas C."/>
            <person name="Wenning M."/>
            <person name="Scherer S."/>
            <person name="Doll E.V."/>
        </authorList>
    </citation>
    <scope>NUCLEOTIDE SEQUENCE [LARGE SCALE GENOMIC DNA]</scope>
    <source>
        <strain evidence="10 12">DSM 109652</strain>
    </source>
</reference>
<keyword evidence="4 7" id="KW-0233">DNA recombination</keyword>
<dbReference type="PANTHER" id="PTHR33991">
    <property type="entry name" value="DNA REPAIR PROTEIN RECO"/>
    <property type="match status" value="1"/>
</dbReference>
<dbReference type="GO" id="GO:0006302">
    <property type="term" value="P:double-strand break repair"/>
    <property type="evidence" value="ECO:0007669"/>
    <property type="project" value="TreeGrafter"/>
</dbReference>
<evidence type="ECO:0000256" key="2">
    <source>
        <dbReference type="ARBA" id="ARBA00021310"/>
    </source>
</evidence>
<evidence type="ECO:0000313" key="12">
    <source>
        <dbReference type="Proteomes" id="UP000440066"/>
    </source>
</evidence>
<dbReference type="GO" id="GO:0006310">
    <property type="term" value="P:DNA recombination"/>
    <property type="evidence" value="ECO:0007669"/>
    <property type="project" value="UniProtKB-UniRule"/>
</dbReference>
<name>A0A6I2GHZ5_9LACT</name>
<proteinExistence type="inferred from homology"/>
<dbReference type="AlphaFoldDB" id="A0A6I2GHZ5"/>
<keyword evidence="5 7" id="KW-0234">DNA repair</keyword>
<dbReference type="EMBL" id="WJQS01000002">
    <property type="protein sequence ID" value="MRI84909.1"/>
    <property type="molecule type" value="Genomic_DNA"/>
</dbReference>
<dbReference type="Proteomes" id="UP000430975">
    <property type="component" value="Unassembled WGS sequence"/>
</dbReference>
<dbReference type="Pfam" id="PF02565">
    <property type="entry name" value="RecO_C"/>
    <property type="match status" value="1"/>
</dbReference>
<dbReference type="Pfam" id="PF11967">
    <property type="entry name" value="RecO_N"/>
    <property type="match status" value="1"/>
</dbReference>
<dbReference type="InterPro" id="IPR003717">
    <property type="entry name" value="RecO"/>
</dbReference>
<evidence type="ECO:0000256" key="3">
    <source>
        <dbReference type="ARBA" id="ARBA00022763"/>
    </source>
</evidence>
<dbReference type="InterPro" id="IPR042242">
    <property type="entry name" value="RecO_C"/>
</dbReference>
<dbReference type="EMBL" id="WJQT01000002">
    <property type="protein sequence ID" value="MRJ46448.1"/>
    <property type="molecule type" value="Genomic_DNA"/>
</dbReference>
<keyword evidence="3 7" id="KW-0227">DNA damage</keyword>
<evidence type="ECO:0000256" key="6">
    <source>
        <dbReference type="ARBA" id="ARBA00033409"/>
    </source>
</evidence>
<dbReference type="GO" id="GO:0043590">
    <property type="term" value="C:bacterial nucleoid"/>
    <property type="evidence" value="ECO:0007669"/>
    <property type="project" value="TreeGrafter"/>
</dbReference>
<dbReference type="NCBIfam" id="TIGR00613">
    <property type="entry name" value="reco"/>
    <property type="match status" value="1"/>
</dbReference>
<sequence>MRERFEGIVLFKRKHREHDALVKIFTAAYGTKMFFIKRLEKPNHPMGSQLIPLTMNEYIGTINQEGLSFLTEASTIQFNRLVQSDYTVQAYAAYISQLVDSVVDDNVPNLLVYELFKLALALLNEGKSPEIIATYIEIYLLKGFGVQLKWDACVICGAKQQPFDFSIRQHGVLCQQHFSEDEFRLHISPKAMYITSLLAQIKLEQVQTVNVSQETLAEIRRLMDEIYKEYVGIRLKSKSYLDQMLENDRKFIQILKRDKPTEE</sequence>
<evidence type="ECO:0000313" key="11">
    <source>
        <dbReference type="Proteomes" id="UP000430975"/>
    </source>
</evidence>
<accession>A0A6I2GHZ5</accession>
<dbReference type="HAMAP" id="MF_00201">
    <property type="entry name" value="RecO"/>
    <property type="match status" value="1"/>
</dbReference>
<evidence type="ECO:0000256" key="1">
    <source>
        <dbReference type="ARBA" id="ARBA00007452"/>
    </source>
</evidence>
<dbReference type="InterPro" id="IPR022572">
    <property type="entry name" value="DNA_rep/recomb_RecO_N"/>
</dbReference>
<protein>
    <recommendedName>
        <fullName evidence="2 7">DNA repair protein RecO</fullName>
    </recommendedName>
    <alternativeName>
        <fullName evidence="6 7">Recombination protein O</fullName>
    </alternativeName>
</protein>
<dbReference type="Proteomes" id="UP000440066">
    <property type="component" value="Unassembled WGS sequence"/>
</dbReference>
<evidence type="ECO:0000259" key="8">
    <source>
        <dbReference type="Pfam" id="PF11967"/>
    </source>
</evidence>
<organism evidence="9 11">
    <name type="scientific">Fundicoccus ignavus</name>
    <dbReference type="NCBI Taxonomy" id="2664442"/>
    <lineage>
        <taxon>Bacteria</taxon>
        <taxon>Bacillati</taxon>
        <taxon>Bacillota</taxon>
        <taxon>Bacilli</taxon>
        <taxon>Lactobacillales</taxon>
        <taxon>Aerococcaceae</taxon>
        <taxon>Fundicoccus</taxon>
    </lineage>
</organism>
<dbReference type="SUPFAM" id="SSF50249">
    <property type="entry name" value="Nucleic acid-binding proteins"/>
    <property type="match status" value="1"/>
</dbReference>
<dbReference type="Gene3D" id="1.20.1440.120">
    <property type="entry name" value="Recombination protein O, C-terminal domain"/>
    <property type="match status" value="1"/>
</dbReference>
<gene>
    <name evidence="7 9" type="primary">recO</name>
    <name evidence="10" type="ORF">GF867_02555</name>
    <name evidence="9" type="ORF">GIY09_03205</name>
</gene>
<dbReference type="RefSeq" id="WP_153831551.1">
    <property type="nucleotide sequence ID" value="NZ_WJQS01000002.1"/>
</dbReference>
<evidence type="ECO:0000313" key="10">
    <source>
        <dbReference type="EMBL" id="MRJ46448.1"/>
    </source>
</evidence>
<dbReference type="InterPro" id="IPR012340">
    <property type="entry name" value="NA-bd_OB-fold"/>
</dbReference>
<dbReference type="SUPFAM" id="SSF57863">
    <property type="entry name" value="ArfGap/RecO-like zinc finger"/>
    <property type="match status" value="1"/>
</dbReference>
<comment type="function">
    <text evidence="7">Involved in DNA repair and RecF pathway recombination.</text>
</comment>